<dbReference type="Proteomes" id="UP000269721">
    <property type="component" value="Unassembled WGS sequence"/>
</dbReference>
<feature type="region of interest" description="Disordered" evidence="1">
    <location>
        <begin position="710"/>
        <end position="734"/>
    </location>
</feature>
<feature type="region of interest" description="Disordered" evidence="1">
    <location>
        <begin position="327"/>
        <end position="417"/>
    </location>
</feature>
<feature type="domain" description="TRP C-terminal" evidence="4">
    <location>
        <begin position="385"/>
        <end position="663"/>
    </location>
</feature>
<feature type="compositionally biased region" description="Low complexity" evidence="1">
    <location>
        <begin position="1044"/>
        <end position="1077"/>
    </location>
</feature>
<dbReference type="GO" id="GO:0016020">
    <property type="term" value="C:membrane"/>
    <property type="evidence" value="ECO:0007669"/>
    <property type="project" value="TreeGrafter"/>
</dbReference>
<feature type="compositionally biased region" description="Low complexity" evidence="1">
    <location>
        <begin position="336"/>
        <end position="369"/>
    </location>
</feature>
<dbReference type="PANTHER" id="PTHR31145">
    <property type="entry name" value="INTEGRAL MEMBRANE PROTEIN (AFU_ORTHOLOGUE AFUA_7G01610)"/>
    <property type="match status" value="1"/>
</dbReference>
<feature type="compositionally biased region" description="Pro residues" evidence="1">
    <location>
        <begin position="809"/>
        <end position="818"/>
    </location>
</feature>
<protein>
    <recommendedName>
        <fullName evidence="4">TRP C-terminal domain-containing protein</fullName>
    </recommendedName>
</protein>
<name>A0A4P9WBK8_9FUNG</name>
<dbReference type="Pfam" id="PF06011">
    <property type="entry name" value="TRP"/>
    <property type="match status" value="1"/>
</dbReference>
<feature type="transmembrane region" description="Helical" evidence="2">
    <location>
        <begin position="450"/>
        <end position="477"/>
    </location>
</feature>
<organism evidence="5 6">
    <name type="scientific">Blyttiomyces helicus</name>
    <dbReference type="NCBI Taxonomy" id="388810"/>
    <lineage>
        <taxon>Eukaryota</taxon>
        <taxon>Fungi</taxon>
        <taxon>Fungi incertae sedis</taxon>
        <taxon>Chytridiomycota</taxon>
        <taxon>Chytridiomycota incertae sedis</taxon>
        <taxon>Chytridiomycetes</taxon>
        <taxon>Chytridiomycetes incertae sedis</taxon>
        <taxon>Blyttiomyces</taxon>
    </lineage>
</organism>
<feature type="compositionally biased region" description="Low complexity" evidence="1">
    <location>
        <begin position="819"/>
        <end position="855"/>
    </location>
</feature>
<dbReference type="InterPro" id="IPR040241">
    <property type="entry name" value="TRP_Flc/Pkd2-like"/>
</dbReference>
<feature type="transmembrane region" description="Helical" evidence="2">
    <location>
        <begin position="671"/>
        <end position="696"/>
    </location>
</feature>
<evidence type="ECO:0000313" key="6">
    <source>
        <dbReference type="Proteomes" id="UP000269721"/>
    </source>
</evidence>
<accession>A0A4P9WBK8</accession>
<dbReference type="AlphaFoldDB" id="A0A4P9WBK8"/>
<evidence type="ECO:0000256" key="1">
    <source>
        <dbReference type="SAM" id="MobiDB-lite"/>
    </source>
</evidence>
<evidence type="ECO:0000313" key="5">
    <source>
        <dbReference type="EMBL" id="RKO90009.1"/>
    </source>
</evidence>
<feature type="compositionally biased region" description="Low complexity" evidence="1">
    <location>
        <begin position="1089"/>
        <end position="1106"/>
    </location>
</feature>
<sequence>MQAVAAAAAAASLTLATLSAADPALARTCSGSTADLCATSTASLGYDVASQTFLVDVGGVLRAGAAARNVSGAFCEMSRRGVDPRAHIRIPNFLSLNTTVALCTAPNACDADAIAGQGGNVSLHYGFNIPEPDVYSAALEGVRVELSGPDGDECFDVTLENHPSTSIGTASSQTRWAISLTGTITGATSLGLTTLLSFLSPTDVGISLLDTLDYCQFVAQTGMLGLRYPDLYRGFTRGFGWSVFAWGIGAVDNAAARQRNVHGEDGEPFRGSVKPKLMRRAPLGNCSVDAPGVLGSCFKSGDCCAPDGSSCGAVFCGLEGAGAAVASGGDGGGPTSDGDAATATDSSGAVETSGPGSGTTNITTSSTASQPTVPGLNAPTTTAATTTTSTPASTTTSIPTTTTATAMPTSTQQATTASKSGSDFFTWDALNAPIGLEAFAQSLGLEPGNLMLVVAICFAMVWAAVLVGTGAAWACGVGGWSGRALGLYLIGEFVRGRVFEASATVRLGTVGLFILVATSSREVARSAESSSTRVIGGGILAVSLAFAGAVAFNVLKVSPPETLWNDDAYLITLGSLFSRLRLPRYRTFLLTILHRLLTAFTIGLLEASPWTQLTLLALLELAQLTSAIILRPRASTASNATSACIMAARVVSAFLLIAFKGAIVGRDQAEHVAWASISIHLAVFAGLIGVGCWGVMSGFRSAVRESDAAKGQEEGVAAGPPPAGAPRPARKSSLGTFRRYRDAVRAQRRRMGIGAGDDEMVVNTGRARAAPGVVDYDLEGLDPYLEAEGVKSGKGAALPPMPPMPVPVLLSAPPPPRGASPVPQQQQQQQHARTASDVSSVTSSMMSSQPDSMVSTPTSLSSRYSVVMGSPTRGSPLAAASPTRGSPLMEAYTARPSGSMGAESGCRLGMVPASPTRLSPLAEVATSPVRSSPLALVAASPVRSSPLALVAMSPVRSSPLAEVATAAAAPSAVPVVAVVALGSAASAAPVRGDAPAAGPTPGSAITPAVVVPVEPRARRKFTFFSLKPSASKPTAVPVAIPTRADSNTTTNATTSATSPTATATPAAPTPAAADPVPLARPPSPPSPPASLARTQTRTTTSTTSTAPRRRKTIDGIDLPVIASIGGLEMNVEELWKVENETRAW</sequence>
<dbReference type="PANTHER" id="PTHR31145:SF6">
    <property type="entry name" value="INTEGRAL MEMBRANE PROTEIN (AFU_ORTHOLOGUE AFUA_7G01610)"/>
    <property type="match status" value="1"/>
</dbReference>
<gene>
    <name evidence="5" type="ORF">BDK51DRAFT_41946</name>
</gene>
<feature type="signal peptide" evidence="3">
    <location>
        <begin position="1"/>
        <end position="26"/>
    </location>
</feature>
<feature type="compositionally biased region" description="Low complexity" evidence="1">
    <location>
        <begin position="378"/>
        <end position="417"/>
    </location>
</feature>
<dbReference type="GO" id="GO:0055085">
    <property type="term" value="P:transmembrane transport"/>
    <property type="evidence" value="ECO:0007669"/>
    <property type="project" value="TreeGrafter"/>
</dbReference>
<dbReference type="InterPro" id="IPR010308">
    <property type="entry name" value="TRP_C"/>
</dbReference>
<feature type="region of interest" description="Disordered" evidence="1">
    <location>
        <begin position="1032"/>
        <end position="1111"/>
    </location>
</feature>
<feature type="chain" id="PRO_5020437381" description="TRP C-terminal domain-containing protein" evidence="3">
    <location>
        <begin position="27"/>
        <end position="1144"/>
    </location>
</feature>
<feature type="compositionally biased region" description="Pro residues" evidence="1">
    <location>
        <begin position="1078"/>
        <end position="1088"/>
    </location>
</feature>
<keyword evidence="2" id="KW-1133">Transmembrane helix</keyword>
<keyword evidence="2" id="KW-0812">Transmembrane</keyword>
<feature type="transmembrane region" description="Helical" evidence="2">
    <location>
        <begin position="642"/>
        <end position="665"/>
    </location>
</feature>
<keyword evidence="6" id="KW-1185">Reference proteome</keyword>
<proteinExistence type="predicted"/>
<keyword evidence="2" id="KW-0472">Membrane</keyword>
<feature type="region of interest" description="Disordered" evidence="1">
    <location>
        <begin position="809"/>
        <end position="858"/>
    </location>
</feature>
<keyword evidence="3" id="KW-0732">Signal</keyword>
<feature type="transmembrane region" description="Helical" evidence="2">
    <location>
        <begin position="534"/>
        <end position="555"/>
    </location>
</feature>
<reference evidence="6" key="1">
    <citation type="journal article" date="2018" name="Nat. Microbiol.">
        <title>Leveraging single-cell genomics to expand the fungal tree of life.</title>
        <authorList>
            <person name="Ahrendt S.R."/>
            <person name="Quandt C.A."/>
            <person name="Ciobanu D."/>
            <person name="Clum A."/>
            <person name="Salamov A."/>
            <person name="Andreopoulos B."/>
            <person name="Cheng J.F."/>
            <person name="Woyke T."/>
            <person name="Pelin A."/>
            <person name="Henrissat B."/>
            <person name="Reynolds N.K."/>
            <person name="Benny G.L."/>
            <person name="Smith M.E."/>
            <person name="James T.Y."/>
            <person name="Grigoriev I.V."/>
        </authorList>
    </citation>
    <scope>NUCLEOTIDE SEQUENCE [LARGE SCALE GENOMIC DNA]</scope>
</reference>
<evidence type="ECO:0000256" key="2">
    <source>
        <dbReference type="SAM" id="Phobius"/>
    </source>
</evidence>
<evidence type="ECO:0000256" key="3">
    <source>
        <dbReference type="SAM" id="SignalP"/>
    </source>
</evidence>
<dbReference type="EMBL" id="KZ995770">
    <property type="protein sequence ID" value="RKO90009.1"/>
    <property type="molecule type" value="Genomic_DNA"/>
</dbReference>
<evidence type="ECO:0000259" key="4">
    <source>
        <dbReference type="Pfam" id="PF06011"/>
    </source>
</evidence>